<dbReference type="AlphaFoldDB" id="A0A2T0R349"/>
<organism evidence="7 8">
    <name type="scientific">Kineococcus rhizosphaerae</name>
    <dbReference type="NCBI Taxonomy" id="559628"/>
    <lineage>
        <taxon>Bacteria</taxon>
        <taxon>Bacillati</taxon>
        <taxon>Actinomycetota</taxon>
        <taxon>Actinomycetes</taxon>
        <taxon>Kineosporiales</taxon>
        <taxon>Kineosporiaceae</taxon>
        <taxon>Kineococcus</taxon>
    </lineage>
</organism>
<keyword evidence="2 5" id="KW-0812">Transmembrane</keyword>
<feature type="transmembrane region" description="Helical" evidence="5">
    <location>
        <begin position="12"/>
        <end position="30"/>
    </location>
</feature>
<protein>
    <submittedName>
        <fullName evidence="7">Ferric reductase like protein</fullName>
    </submittedName>
</protein>
<name>A0A2T0R349_9ACTN</name>
<evidence type="ECO:0000313" key="8">
    <source>
        <dbReference type="Proteomes" id="UP000238083"/>
    </source>
</evidence>
<evidence type="ECO:0000256" key="1">
    <source>
        <dbReference type="ARBA" id="ARBA00004141"/>
    </source>
</evidence>
<dbReference type="InterPro" id="IPR013130">
    <property type="entry name" value="Fe3_Rdtase_TM_dom"/>
</dbReference>
<sequence length="192" mass="20531">MIPEFPWFLSRASGLVLLPLFTTVVVLGILTRGGRRLGTAPRFVTPVVHRGLALAALGFLLVHVTSVVADGYVDVSVLDALVPFAGSYHRFWTGLGTLALLLLVALVATSLARVRLGRRVWRAVHALAWPFFALSLAHGLGVGSDTRTWWGLALSAGCAVAVVTAVLTGRRRPSWRPAAPARRPAVLEGADR</sequence>
<evidence type="ECO:0000313" key="7">
    <source>
        <dbReference type="EMBL" id="PRY14479.1"/>
    </source>
</evidence>
<gene>
    <name evidence="7" type="ORF">CLV37_10637</name>
</gene>
<dbReference type="Pfam" id="PF01794">
    <property type="entry name" value="Ferric_reduct"/>
    <property type="match status" value="1"/>
</dbReference>
<feature type="transmembrane region" description="Helical" evidence="5">
    <location>
        <begin position="123"/>
        <end position="143"/>
    </location>
</feature>
<feature type="domain" description="Ferric oxidoreductase" evidence="6">
    <location>
        <begin position="45"/>
        <end position="135"/>
    </location>
</feature>
<evidence type="ECO:0000256" key="3">
    <source>
        <dbReference type="ARBA" id="ARBA00022989"/>
    </source>
</evidence>
<reference evidence="7 8" key="1">
    <citation type="submission" date="2018-03" db="EMBL/GenBank/DDBJ databases">
        <title>Genomic Encyclopedia of Archaeal and Bacterial Type Strains, Phase II (KMG-II): from individual species to whole genera.</title>
        <authorList>
            <person name="Goeker M."/>
        </authorList>
    </citation>
    <scope>NUCLEOTIDE SEQUENCE [LARGE SCALE GENOMIC DNA]</scope>
    <source>
        <strain evidence="7 8">DSM 19711</strain>
    </source>
</reference>
<evidence type="ECO:0000256" key="5">
    <source>
        <dbReference type="SAM" id="Phobius"/>
    </source>
</evidence>
<proteinExistence type="predicted"/>
<evidence type="ECO:0000256" key="2">
    <source>
        <dbReference type="ARBA" id="ARBA00022692"/>
    </source>
</evidence>
<comment type="subcellular location">
    <subcellularLocation>
        <location evidence="1">Membrane</location>
        <topology evidence="1">Multi-pass membrane protein</topology>
    </subcellularLocation>
</comment>
<keyword evidence="4 5" id="KW-0472">Membrane</keyword>
<feature type="transmembrane region" description="Helical" evidence="5">
    <location>
        <begin position="149"/>
        <end position="167"/>
    </location>
</feature>
<dbReference type="EMBL" id="PVZF01000006">
    <property type="protein sequence ID" value="PRY14479.1"/>
    <property type="molecule type" value="Genomic_DNA"/>
</dbReference>
<accession>A0A2T0R349</accession>
<evidence type="ECO:0000259" key="6">
    <source>
        <dbReference type="Pfam" id="PF01794"/>
    </source>
</evidence>
<comment type="caution">
    <text evidence="7">The sequence shown here is derived from an EMBL/GenBank/DDBJ whole genome shotgun (WGS) entry which is preliminary data.</text>
</comment>
<dbReference type="GO" id="GO:0016020">
    <property type="term" value="C:membrane"/>
    <property type="evidence" value="ECO:0007669"/>
    <property type="project" value="UniProtKB-SubCell"/>
</dbReference>
<feature type="transmembrane region" description="Helical" evidence="5">
    <location>
        <begin position="89"/>
        <end position="111"/>
    </location>
</feature>
<keyword evidence="3 5" id="KW-1133">Transmembrane helix</keyword>
<dbReference type="Proteomes" id="UP000238083">
    <property type="component" value="Unassembled WGS sequence"/>
</dbReference>
<feature type="transmembrane region" description="Helical" evidence="5">
    <location>
        <begin position="51"/>
        <end position="69"/>
    </location>
</feature>
<evidence type="ECO:0000256" key="4">
    <source>
        <dbReference type="ARBA" id="ARBA00023136"/>
    </source>
</evidence>
<keyword evidence="8" id="KW-1185">Reference proteome</keyword>